<keyword evidence="3" id="KW-1185">Reference proteome</keyword>
<protein>
    <submittedName>
        <fullName evidence="4">Rab3 GTPase-activating protein catalytic subunit</fullName>
    </submittedName>
</protein>
<evidence type="ECO:0000256" key="1">
    <source>
        <dbReference type="SAM" id="MobiDB-lite"/>
    </source>
</evidence>
<evidence type="ECO:0000313" key="4">
    <source>
        <dbReference type="WBParaSite" id="Hba_05347"/>
    </source>
</evidence>
<reference evidence="4" key="1">
    <citation type="submission" date="2016-11" db="UniProtKB">
        <authorList>
            <consortium name="WormBaseParasite"/>
        </authorList>
    </citation>
    <scope>IDENTIFICATION</scope>
</reference>
<evidence type="ECO:0000256" key="2">
    <source>
        <dbReference type="SAM" id="Phobius"/>
    </source>
</evidence>
<dbReference type="Proteomes" id="UP000095283">
    <property type="component" value="Unplaced"/>
</dbReference>
<feature type="transmembrane region" description="Helical" evidence="2">
    <location>
        <begin position="143"/>
        <end position="164"/>
    </location>
</feature>
<feature type="compositionally biased region" description="Basic and acidic residues" evidence="1">
    <location>
        <begin position="268"/>
        <end position="283"/>
    </location>
</feature>
<organism evidence="3 4">
    <name type="scientific">Heterorhabditis bacteriophora</name>
    <name type="common">Entomopathogenic nematode worm</name>
    <dbReference type="NCBI Taxonomy" id="37862"/>
    <lineage>
        <taxon>Eukaryota</taxon>
        <taxon>Metazoa</taxon>
        <taxon>Ecdysozoa</taxon>
        <taxon>Nematoda</taxon>
        <taxon>Chromadorea</taxon>
        <taxon>Rhabditida</taxon>
        <taxon>Rhabditina</taxon>
        <taxon>Rhabditomorpha</taxon>
        <taxon>Strongyloidea</taxon>
        <taxon>Heterorhabditidae</taxon>
        <taxon>Heterorhabditis</taxon>
    </lineage>
</organism>
<keyword evidence="2" id="KW-0812">Transmembrane</keyword>
<dbReference type="AlphaFoldDB" id="A0A1I7WJY6"/>
<proteinExistence type="predicted"/>
<dbReference type="WBParaSite" id="Hba_05347">
    <property type="protein sequence ID" value="Hba_05347"/>
    <property type="gene ID" value="Hba_05347"/>
</dbReference>
<sequence>MHHPIDIYIYNIFIDLYHFTHFQIKRFFLEFRVSPRKMNKRDIPFDSLRELVSNEFLLKPQLHSHLFSPFSSQTSSINGTGNGYHQSNEGDTAAPFVLGLFEEDDSRMSGCESSEDSHSRYSYEEESSRTTGYLNNVFRVRVLCFRILITIFHVYLYLMSFLYFDSSIDPDNQGVHLIVFLDCAEHNLFAHLIPRQVTELFNELCISVPADLEEYDSVWNKDEDLSFPLFNRTNGHAKQLEKLMEETQAINIGESLPDGKIVKMRKRENGFKDREKDDKEMDGSHSSSRGATSCKNFSLFIV</sequence>
<keyword evidence="2" id="KW-0472">Membrane</keyword>
<evidence type="ECO:0000313" key="3">
    <source>
        <dbReference type="Proteomes" id="UP000095283"/>
    </source>
</evidence>
<accession>A0A1I7WJY6</accession>
<feature type="region of interest" description="Disordered" evidence="1">
    <location>
        <begin position="268"/>
        <end position="291"/>
    </location>
</feature>
<keyword evidence="2" id="KW-1133">Transmembrane helix</keyword>
<name>A0A1I7WJY6_HETBA</name>